<protein>
    <recommendedName>
        <fullName evidence="3">Sigma-70 family RNA polymerase sigma factor</fullName>
    </recommendedName>
</protein>
<dbReference type="Proteomes" id="UP000236311">
    <property type="component" value="Unassembled WGS sequence"/>
</dbReference>
<dbReference type="AlphaFoldDB" id="A0A2K4ZHX2"/>
<organism evidence="1 2">
    <name type="scientific">Acetatifactor muris</name>
    <dbReference type="NCBI Taxonomy" id="879566"/>
    <lineage>
        <taxon>Bacteria</taxon>
        <taxon>Bacillati</taxon>
        <taxon>Bacillota</taxon>
        <taxon>Clostridia</taxon>
        <taxon>Lachnospirales</taxon>
        <taxon>Lachnospiraceae</taxon>
        <taxon>Acetatifactor</taxon>
    </lineage>
</organism>
<dbReference type="RefSeq" id="WP_103240146.1">
    <property type="nucleotide sequence ID" value="NZ_JANJZD010000012.1"/>
</dbReference>
<reference evidence="1 2" key="1">
    <citation type="submission" date="2018-01" db="EMBL/GenBank/DDBJ databases">
        <authorList>
            <person name="Gaut B.S."/>
            <person name="Morton B.R."/>
            <person name="Clegg M.T."/>
            <person name="Duvall M.R."/>
        </authorList>
    </citation>
    <scope>NUCLEOTIDE SEQUENCE [LARGE SCALE GENOMIC DNA]</scope>
    <source>
        <strain evidence="1">GP69</strain>
    </source>
</reference>
<proteinExistence type="predicted"/>
<name>A0A2K4ZHX2_9FIRM</name>
<accession>A0A2K4ZHX2</accession>
<gene>
    <name evidence="1" type="ORF">AMURIS_02811</name>
</gene>
<dbReference type="EMBL" id="OFSM01000013">
    <property type="protein sequence ID" value="SOY30088.1"/>
    <property type="molecule type" value="Genomic_DNA"/>
</dbReference>
<dbReference type="OrthoDB" id="2040527at2"/>
<keyword evidence="2" id="KW-1185">Reference proteome</keyword>
<evidence type="ECO:0000313" key="1">
    <source>
        <dbReference type="EMBL" id="SOY30088.1"/>
    </source>
</evidence>
<evidence type="ECO:0008006" key="3">
    <source>
        <dbReference type="Google" id="ProtNLM"/>
    </source>
</evidence>
<evidence type="ECO:0000313" key="2">
    <source>
        <dbReference type="Proteomes" id="UP000236311"/>
    </source>
</evidence>
<sequence length="193" mass="22541">MEALNSKERKFAEENHGLIYSFLNYYRLSEAEHYDICAIAYLQAVKDWHRKPGLRDKYKFSTIAFKKMESAKIKKYHADRLRDSYILFSLNDLNAEGNEYLGQIADQRDAIREIEDQQNIENLLNEVMPALTERQRKHLIRAVKGETPVEIMRGGHTAITEFWKDRERIKKAVSAVFVRGGIEAWGGRVLLSY</sequence>